<feature type="domain" description="YjeF N-terminal" evidence="2">
    <location>
        <begin position="11"/>
        <end position="145"/>
    </location>
</feature>
<dbReference type="Proteomes" id="UP000081671">
    <property type="component" value="Unplaced"/>
</dbReference>
<dbReference type="Pfam" id="PF03853">
    <property type="entry name" value="YjeF_N"/>
    <property type="match status" value="1"/>
</dbReference>
<evidence type="ECO:0000259" key="2">
    <source>
        <dbReference type="PROSITE" id="PS51385"/>
    </source>
</evidence>
<dbReference type="GO" id="GO:0005739">
    <property type="term" value="C:mitochondrion"/>
    <property type="evidence" value="ECO:0007669"/>
    <property type="project" value="TreeGrafter"/>
</dbReference>
<dbReference type="PANTHER" id="PTHR13232">
    <property type="entry name" value="NAD(P)H-HYDRATE EPIMERASE"/>
    <property type="match status" value="1"/>
</dbReference>
<gene>
    <name evidence="4" type="primary">Yjefn3</name>
</gene>
<dbReference type="GeneID" id="105994677"/>
<dbReference type="Gene3D" id="3.40.50.10260">
    <property type="entry name" value="YjeF N-terminal domain"/>
    <property type="match status" value="1"/>
</dbReference>
<sequence>MVAPPPSAAEVATLEWELLEEYRFGRQQLAELCGQASAVAVTKAFPLPSLPRKQRTVLVVCGPGQNGAVGLVCARHLRIFVSGGHRSKKPKETSQADSLPRGCAVDPDCDWPEGTGGGRHQCAQEPFMQTQQGGPGSSRDSGGWD</sequence>
<dbReference type="InterPro" id="IPR004443">
    <property type="entry name" value="YjeF_N_dom"/>
</dbReference>
<accession>A0A1S3G511</accession>
<dbReference type="SUPFAM" id="SSF64153">
    <property type="entry name" value="YjeF N-terminal domain-like"/>
    <property type="match status" value="1"/>
</dbReference>
<evidence type="ECO:0000256" key="1">
    <source>
        <dbReference type="SAM" id="MobiDB-lite"/>
    </source>
</evidence>
<dbReference type="CTD" id="374887"/>
<dbReference type="GO" id="GO:0052856">
    <property type="term" value="F:NAD(P)HX epimerase activity"/>
    <property type="evidence" value="ECO:0007669"/>
    <property type="project" value="TreeGrafter"/>
</dbReference>
<dbReference type="KEGG" id="dord:105994677"/>
<protein>
    <submittedName>
        <fullName evidence="4">YjeF N-terminal domain-containing protein 3</fullName>
    </submittedName>
</protein>
<dbReference type="PROSITE" id="PS51385">
    <property type="entry name" value="YJEF_N"/>
    <property type="match status" value="1"/>
</dbReference>
<dbReference type="PANTHER" id="PTHR13232:SF12">
    <property type="entry name" value="YJEF N-TERMINAL DOMAIN-CONTAINING PROTEIN 3"/>
    <property type="match status" value="1"/>
</dbReference>
<dbReference type="RefSeq" id="XP_012883760.1">
    <property type="nucleotide sequence ID" value="XM_013028306.1"/>
</dbReference>
<proteinExistence type="predicted"/>
<dbReference type="InterPro" id="IPR036652">
    <property type="entry name" value="YjeF_N_dom_sf"/>
</dbReference>
<dbReference type="AlphaFoldDB" id="A0A1S3G511"/>
<keyword evidence="3" id="KW-1185">Reference proteome</keyword>
<organism evidence="3 4">
    <name type="scientific">Dipodomys ordii</name>
    <name type="common">Ord's kangaroo rat</name>
    <dbReference type="NCBI Taxonomy" id="10020"/>
    <lineage>
        <taxon>Eukaryota</taxon>
        <taxon>Metazoa</taxon>
        <taxon>Chordata</taxon>
        <taxon>Craniata</taxon>
        <taxon>Vertebrata</taxon>
        <taxon>Euteleostomi</taxon>
        <taxon>Mammalia</taxon>
        <taxon>Eutheria</taxon>
        <taxon>Euarchontoglires</taxon>
        <taxon>Glires</taxon>
        <taxon>Rodentia</taxon>
        <taxon>Castorimorpha</taxon>
        <taxon>Heteromyidae</taxon>
        <taxon>Dipodomyinae</taxon>
        <taxon>Dipodomys</taxon>
    </lineage>
</organism>
<dbReference type="InParanoid" id="A0A1S3G511"/>
<feature type="region of interest" description="Disordered" evidence="1">
    <location>
        <begin position="84"/>
        <end position="145"/>
    </location>
</feature>
<dbReference type="InterPro" id="IPR032976">
    <property type="entry name" value="YJEFN_prot_NAXE-like"/>
</dbReference>
<evidence type="ECO:0000313" key="3">
    <source>
        <dbReference type="Proteomes" id="UP000081671"/>
    </source>
</evidence>
<name>A0A1S3G511_DIPOR</name>
<dbReference type="OrthoDB" id="10064708at2759"/>
<evidence type="ECO:0000313" key="4">
    <source>
        <dbReference type="RefSeq" id="XP_012883760.1"/>
    </source>
</evidence>
<reference evidence="4" key="1">
    <citation type="submission" date="2025-08" db="UniProtKB">
        <authorList>
            <consortium name="RefSeq"/>
        </authorList>
    </citation>
    <scope>IDENTIFICATION</scope>
    <source>
        <tissue evidence="4">Kidney</tissue>
    </source>
</reference>